<reference evidence="2" key="1">
    <citation type="journal article" date="2019" name="Int. J. Syst. Evol. Microbiol.">
        <title>The Global Catalogue of Microorganisms (GCM) 10K type strain sequencing project: providing services to taxonomists for standard genome sequencing and annotation.</title>
        <authorList>
            <consortium name="The Broad Institute Genomics Platform"/>
            <consortium name="The Broad Institute Genome Sequencing Center for Infectious Disease"/>
            <person name="Wu L."/>
            <person name="Ma J."/>
        </authorList>
    </citation>
    <scope>NUCLEOTIDE SEQUENCE [LARGE SCALE GENOMIC DNA]</scope>
    <source>
        <strain evidence="2">KCTC 22671</strain>
    </source>
</reference>
<comment type="caution">
    <text evidence="1">The sequence shown here is derived from an EMBL/GenBank/DDBJ whole genome shotgun (WGS) entry which is preliminary data.</text>
</comment>
<dbReference type="Proteomes" id="UP001597534">
    <property type="component" value="Unassembled WGS sequence"/>
</dbReference>
<evidence type="ECO:0000313" key="2">
    <source>
        <dbReference type="Proteomes" id="UP001597534"/>
    </source>
</evidence>
<name>A0ABW5YM64_9FLAO</name>
<sequence>MKRKILLFLLFLGPFVFSQSREIKIIVIDIDTQTPVDEVTITALKTRQGFLTNAEGIANFVLDKPSDLEFSHSSYKEIIVKSATLNQKLNIVYLESKTQQLEEVVLTKEHPQEILKELVENSIRKITVPANLKVYLREFYKKNDEYVFFNDGLLNFQILGDYKNLKTDILVEQNRTIGLLEGDIDPDVLGYNLNNIIENYYQFRYLGEVLDQKALKLYDFQVKSYPLNQDLLIIKVVPYLESKGVLSDFQVLYNTKKKIILEVSAVISQVRLKLIEELSHNRNKVFKLSFKNTFNDDKGFYYLANSKEIIGFSKKIKNEYNKIEVLNNMVVTNFDKKPFKYNDNNIFKDKTLINKKSTVFTNYWDFESGLVPTTEEKTILDLLDVKN</sequence>
<keyword evidence="2" id="KW-1185">Reference proteome</keyword>
<gene>
    <name evidence="1" type="ORF">ACFS5J_05680</name>
</gene>
<protein>
    <recommendedName>
        <fullName evidence="3">Carboxypeptidase-like regulatory domain-containing protein</fullName>
    </recommendedName>
</protein>
<evidence type="ECO:0000313" key="1">
    <source>
        <dbReference type="EMBL" id="MFD2891504.1"/>
    </source>
</evidence>
<accession>A0ABW5YM64</accession>
<dbReference type="EMBL" id="JBHUPC010000012">
    <property type="protein sequence ID" value="MFD2891504.1"/>
    <property type="molecule type" value="Genomic_DNA"/>
</dbReference>
<proteinExistence type="predicted"/>
<organism evidence="1 2">
    <name type="scientific">Flavobacterium chuncheonense</name>
    <dbReference type="NCBI Taxonomy" id="2026653"/>
    <lineage>
        <taxon>Bacteria</taxon>
        <taxon>Pseudomonadati</taxon>
        <taxon>Bacteroidota</taxon>
        <taxon>Flavobacteriia</taxon>
        <taxon>Flavobacteriales</taxon>
        <taxon>Flavobacteriaceae</taxon>
        <taxon>Flavobacterium</taxon>
    </lineage>
</organism>
<evidence type="ECO:0008006" key="3">
    <source>
        <dbReference type="Google" id="ProtNLM"/>
    </source>
</evidence>
<dbReference type="RefSeq" id="WP_379811089.1">
    <property type="nucleotide sequence ID" value="NZ_JBHUPC010000012.1"/>
</dbReference>